<comment type="caution">
    <text evidence="1">The sequence shown here is derived from an EMBL/GenBank/DDBJ whole genome shotgun (WGS) entry which is preliminary data.</text>
</comment>
<evidence type="ECO:0008006" key="3">
    <source>
        <dbReference type="Google" id="ProtNLM"/>
    </source>
</evidence>
<keyword evidence="2" id="KW-1185">Reference proteome</keyword>
<name>A0A2T8HNI9_9SPHI</name>
<gene>
    <name evidence="1" type="ORF">DC487_05275</name>
</gene>
<protein>
    <recommendedName>
        <fullName evidence="3">Phage tail protein</fullName>
    </recommendedName>
</protein>
<accession>A0A2T8HNI9</accession>
<dbReference type="RefSeq" id="WP_116774863.1">
    <property type="nucleotide sequence ID" value="NZ_QDKG01000001.1"/>
</dbReference>
<dbReference type="OrthoDB" id="709570at2"/>
<dbReference type="EMBL" id="QDKG01000001">
    <property type="protein sequence ID" value="PVH27008.1"/>
    <property type="molecule type" value="Genomic_DNA"/>
</dbReference>
<dbReference type="AlphaFoldDB" id="A0A2T8HNI9"/>
<organism evidence="1 2">
    <name type="scientific">Sphingobacterium corticibacter</name>
    <dbReference type="NCBI Taxonomy" id="2171749"/>
    <lineage>
        <taxon>Bacteria</taxon>
        <taxon>Pseudomonadati</taxon>
        <taxon>Bacteroidota</taxon>
        <taxon>Sphingobacteriia</taxon>
        <taxon>Sphingobacteriales</taxon>
        <taxon>Sphingobacteriaceae</taxon>
        <taxon>Sphingobacterium</taxon>
    </lineage>
</organism>
<dbReference type="Proteomes" id="UP000245627">
    <property type="component" value="Unassembled WGS sequence"/>
</dbReference>
<proteinExistence type="predicted"/>
<sequence length="179" mass="18848">MFPVKGVESIEFAPVGADGALPSTGWVKFTDIEDGSVSFNVPEATLTKVRVEDKDGVWAIVGEEGDGASVTGKSLNLDPKIADLLFKGIANSTATNKFEAPINSANVVNLAVRVTSRPRLGHKMVFVILNGAVVARIENPLTKTGAEFLSLGFTAEATAVSDPDGDPVAPWYYEKVAVA</sequence>
<reference evidence="1 2" key="1">
    <citation type="submission" date="2018-04" db="EMBL/GenBank/DDBJ databases">
        <title>Sphingobacterium cortibacter sp. nov.</title>
        <authorList>
            <person name="Li Y."/>
        </authorList>
    </citation>
    <scope>NUCLEOTIDE SEQUENCE [LARGE SCALE GENOMIC DNA]</scope>
    <source>
        <strain evidence="1 2">2c-3</strain>
    </source>
</reference>
<evidence type="ECO:0000313" key="2">
    <source>
        <dbReference type="Proteomes" id="UP000245627"/>
    </source>
</evidence>
<evidence type="ECO:0000313" key="1">
    <source>
        <dbReference type="EMBL" id="PVH27008.1"/>
    </source>
</evidence>